<reference evidence="2" key="2">
    <citation type="submission" date="2015-01" db="EMBL/GenBank/DDBJ databases">
        <title>Evolutionary Origins and Diversification of the Mycorrhizal Mutualists.</title>
        <authorList>
            <consortium name="DOE Joint Genome Institute"/>
            <consortium name="Mycorrhizal Genomics Consortium"/>
            <person name="Kohler A."/>
            <person name="Kuo A."/>
            <person name="Nagy L.G."/>
            <person name="Floudas D."/>
            <person name="Copeland A."/>
            <person name="Barry K.W."/>
            <person name="Cichocki N."/>
            <person name="Veneault-Fourrey C."/>
            <person name="LaButti K."/>
            <person name="Lindquist E.A."/>
            <person name="Lipzen A."/>
            <person name="Lundell T."/>
            <person name="Morin E."/>
            <person name="Murat C."/>
            <person name="Riley R."/>
            <person name="Ohm R."/>
            <person name="Sun H."/>
            <person name="Tunlid A."/>
            <person name="Henrissat B."/>
            <person name="Grigoriev I.V."/>
            <person name="Hibbett D.S."/>
            <person name="Martin F."/>
        </authorList>
    </citation>
    <scope>NUCLEOTIDE SEQUENCE [LARGE SCALE GENOMIC DNA]</scope>
    <source>
        <strain evidence="2">MAFF 305830</strain>
    </source>
</reference>
<reference evidence="1 2" key="1">
    <citation type="submission" date="2014-04" db="EMBL/GenBank/DDBJ databases">
        <authorList>
            <consortium name="DOE Joint Genome Institute"/>
            <person name="Kuo A."/>
            <person name="Zuccaro A."/>
            <person name="Kohler A."/>
            <person name="Nagy L.G."/>
            <person name="Floudas D."/>
            <person name="Copeland A."/>
            <person name="Barry K.W."/>
            <person name="Cichocki N."/>
            <person name="Veneault-Fourrey C."/>
            <person name="LaButti K."/>
            <person name="Lindquist E.A."/>
            <person name="Lipzen A."/>
            <person name="Lundell T."/>
            <person name="Morin E."/>
            <person name="Murat C."/>
            <person name="Sun H."/>
            <person name="Tunlid A."/>
            <person name="Henrissat B."/>
            <person name="Grigoriev I.V."/>
            <person name="Hibbett D.S."/>
            <person name="Martin F."/>
            <person name="Nordberg H.P."/>
            <person name="Cantor M.N."/>
            <person name="Hua S.X."/>
        </authorList>
    </citation>
    <scope>NUCLEOTIDE SEQUENCE [LARGE SCALE GENOMIC DNA]</scope>
    <source>
        <strain evidence="1 2">MAFF 305830</strain>
    </source>
</reference>
<dbReference type="Proteomes" id="UP000054097">
    <property type="component" value="Unassembled WGS sequence"/>
</dbReference>
<name>A0A0C2XV89_SERVB</name>
<evidence type="ECO:0000313" key="1">
    <source>
        <dbReference type="EMBL" id="KIM32802.1"/>
    </source>
</evidence>
<sequence length="55" mass="6342">MFYADPGYEVYLDGYSTLGEKGHRRFQIENLCRATWAVSSILCFTSYVVGHSMRD</sequence>
<dbReference type="HOGENOM" id="CLU_3033871_0_0_1"/>
<accession>A0A0C2XV89</accession>
<organism evidence="1 2">
    <name type="scientific">Serendipita vermifera MAFF 305830</name>
    <dbReference type="NCBI Taxonomy" id="933852"/>
    <lineage>
        <taxon>Eukaryota</taxon>
        <taxon>Fungi</taxon>
        <taxon>Dikarya</taxon>
        <taxon>Basidiomycota</taxon>
        <taxon>Agaricomycotina</taxon>
        <taxon>Agaricomycetes</taxon>
        <taxon>Sebacinales</taxon>
        <taxon>Serendipitaceae</taxon>
        <taxon>Serendipita</taxon>
    </lineage>
</organism>
<keyword evidence="2" id="KW-1185">Reference proteome</keyword>
<gene>
    <name evidence="1" type="ORF">M408DRAFT_326534</name>
</gene>
<evidence type="ECO:0000313" key="2">
    <source>
        <dbReference type="Proteomes" id="UP000054097"/>
    </source>
</evidence>
<protein>
    <submittedName>
        <fullName evidence="1">Uncharacterized protein</fullName>
    </submittedName>
</protein>
<proteinExistence type="predicted"/>
<dbReference type="EMBL" id="KN824279">
    <property type="protein sequence ID" value="KIM32802.1"/>
    <property type="molecule type" value="Genomic_DNA"/>
</dbReference>
<dbReference type="AlphaFoldDB" id="A0A0C2XV89"/>